<feature type="chain" id="PRO_5011738247" evidence="3">
    <location>
        <begin position="19"/>
        <end position="547"/>
    </location>
</feature>
<dbReference type="InterPro" id="IPR000914">
    <property type="entry name" value="SBP_5_dom"/>
</dbReference>
<evidence type="ECO:0000313" key="5">
    <source>
        <dbReference type="EMBL" id="SES83931.1"/>
    </source>
</evidence>
<feature type="domain" description="Solute-binding protein family 5" evidence="4">
    <location>
        <begin position="82"/>
        <end position="459"/>
    </location>
</feature>
<dbReference type="PIRSF" id="PIRSF002741">
    <property type="entry name" value="MppA"/>
    <property type="match status" value="1"/>
</dbReference>
<dbReference type="GO" id="GO:0043190">
    <property type="term" value="C:ATP-binding cassette (ABC) transporter complex"/>
    <property type="evidence" value="ECO:0007669"/>
    <property type="project" value="InterPro"/>
</dbReference>
<dbReference type="PANTHER" id="PTHR30290">
    <property type="entry name" value="PERIPLASMIC BINDING COMPONENT OF ABC TRANSPORTER"/>
    <property type="match status" value="1"/>
</dbReference>
<dbReference type="GO" id="GO:0042938">
    <property type="term" value="P:dipeptide transport"/>
    <property type="evidence" value="ECO:0007669"/>
    <property type="project" value="TreeGrafter"/>
</dbReference>
<accession>A0A1H9ZQ78</accession>
<evidence type="ECO:0000259" key="4">
    <source>
        <dbReference type="Pfam" id="PF00496"/>
    </source>
</evidence>
<dbReference type="InterPro" id="IPR030678">
    <property type="entry name" value="Peptide/Ni-bd"/>
</dbReference>
<dbReference type="InterPro" id="IPR039424">
    <property type="entry name" value="SBP_5"/>
</dbReference>
<dbReference type="OrthoDB" id="9801912at2"/>
<reference evidence="5 6" key="1">
    <citation type="submission" date="2016-10" db="EMBL/GenBank/DDBJ databases">
        <authorList>
            <person name="de Groot N.N."/>
        </authorList>
    </citation>
    <scope>NUCLEOTIDE SEQUENCE [LARGE SCALE GENOMIC DNA]</scope>
    <source>
        <strain evidence="5 6">DSM 19706</strain>
    </source>
</reference>
<dbReference type="SUPFAM" id="SSF53850">
    <property type="entry name" value="Periplasmic binding protein-like II"/>
    <property type="match status" value="1"/>
</dbReference>
<comment type="similarity">
    <text evidence="1">Belongs to the bacterial solute-binding protein 5 family.</text>
</comment>
<evidence type="ECO:0000256" key="1">
    <source>
        <dbReference type="ARBA" id="ARBA00005695"/>
    </source>
</evidence>
<dbReference type="RefSeq" id="WP_093327481.1">
    <property type="nucleotide sequence ID" value="NZ_AP027363.1"/>
</dbReference>
<dbReference type="STRING" id="349064.SAMN05660429_00550"/>
<dbReference type="Proteomes" id="UP000199308">
    <property type="component" value="Unassembled WGS sequence"/>
</dbReference>
<keyword evidence="2 3" id="KW-0732">Signal</keyword>
<evidence type="ECO:0000256" key="2">
    <source>
        <dbReference type="ARBA" id="ARBA00022729"/>
    </source>
</evidence>
<dbReference type="Gene3D" id="3.90.76.10">
    <property type="entry name" value="Dipeptide-binding Protein, Domain 1"/>
    <property type="match status" value="1"/>
</dbReference>
<evidence type="ECO:0000313" key="6">
    <source>
        <dbReference type="Proteomes" id="UP000199308"/>
    </source>
</evidence>
<feature type="signal peptide" evidence="3">
    <location>
        <begin position="1"/>
        <end position="18"/>
    </location>
</feature>
<dbReference type="Gene3D" id="3.10.105.10">
    <property type="entry name" value="Dipeptide-binding Protein, Domain 3"/>
    <property type="match status" value="1"/>
</dbReference>
<gene>
    <name evidence="5" type="ORF">SAMN05660429_00550</name>
</gene>
<dbReference type="Pfam" id="PF00496">
    <property type="entry name" value="SBP_bac_5"/>
    <property type="match status" value="1"/>
</dbReference>
<dbReference type="EMBL" id="FOHK01000002">
    <property type="protein sequence ID" value="SES83931.1"/>
    <property type="molecule type" value="Genomic_DNA"/>
</dbReference>
<dbReference type="GO" id="GO:1904680">
    <property type="term" value="F:peptide transmembrane transporter activity"/>
    <property type="evidence" value="ECO:0007669"/>
    <property type="project" value="TreeGrafter"/>
</dbReference>
<organism evidence="5 6">
    <name type="scientific">Thalassotalea agarivorans</name>
    <name type="common">Thalassomonas agarivorans</name>
    <dbReference type="NCBI Taxonomy" id="349064"/>
    <lineage>
        <taxon>Bacteria</taxon>
        <taxon>Pseudomonadati</taxon>
        <taxon>Pseudomonadota</taxon>
        <taxon>Gammaproteobacteria</taxon>
        <taxon>Alteromonadales</taxon>
        <taxon>Colwelliaceae</taxon>
        <taxon>Thalassotalea</taxon>
    </lineage>
</organism>
<evidence type="ECO:0000256" key="3">
    <source>
        <dbReference type="SAM" id="SignalP"/>
    </source>
</evidence>
<dbReference type="Gene3D" id="3.40.190.10">
    <property type="entry name" value="Periplasmic binding protein-like II"/>
    <property type="match status" value="1"/>
</dbReference>
<name>A0A1H9ZQ78_THASX</name>
<proteinExistence type="inferred from homology"/>
<keyword evidence="6" id="KW-1185">Reference proteome</keyword>
<protein>
    <submittedName>
        <fullName evidence="5">Cationic peptide transport system substrate-binding protein</fullName>
    </submittedName>
</protein>
<sequence>MTNNCVVKIARSAVFTLAAVTTLVGCDTSDSAMLAEKSLVYCAEGSPEGFNPQTVTSGTTIDIVAKQLYDRLITIESKDNSLKPSLANSWHVTDDGLMYTFYLRRDVQFHQTDYFTPTRQLSADDVVFSFQRILNQNHPYHFVGGAQYPFFQSVNFSDIVNKIERINDYTVRFHLSKPDSAFLANLATDFAVILSKEYGELLYKQGNTNLIDSRPIGSGPYKFKDYRSGSFVRYYAHQEYWRGSPNLQQLVIDVTPSNTSRLTKLMSSECDVIAYPIAHEKIIENENLNLESKTAFNVGYLGFNTQKPPFDNTLVRKAVAHAINKQAIIETIYFNQAEMAKGILPPNSWASSDDLKGTEYSVVKAKTYLLQAGYEQGFTMDIWAMPVQRAYNPDALTMAKLIQADLAKINITVNIVSYEWTTFLRRLSQGEHQSVLLGWFADHPDPDNFFSPLLSCASAQTGNNRTFWCNQEFDMLLERALQTNDINQRKHYYRQAQQLLSEKLPLLPIAHSKRFQASTDQVRGDILTAIGGLDFFNARKQTTQEAE</sequence>
<dbReference type="AlphaFoldDB" id="A0A1H9ZQ78"/>
<dbReference type="CDD" id="cd08493">
    <property type="entry name" value="PBP2_DppA_like"/>
    <property type="match status" value="1"/>
</dbReference>
<dbReference type="GO" id="GO:0030288">
    <property type="term" value="C:outer membrane-bounded periplasmic space"/>
    <property type="evidence" value="ECO:0007669"/>
    <property type="project" value="TreeGrafter"/>
</dbReference>
<dbReference type="PANTHER" id="PTHR30290:SF38">
    <property type="entry name" value="D,D-DIPEPTIDE-BINDING PERIPLASMIC PROTEIN DDPA-RELATED"/>
    <property type="match status" value="1"/>
</dbReference>